<dbReference type="Proteomes" id="UP001157006">
    <property type="component" value="Chromosome 1L"/>
</dbReference>
<evidence type="ECO:0000256" key="1">
    <source>
        <dbReference type="SAM" id="MobiDB-lite"/>
    </source>
</evidence>
<feature type="compositionally biased region" description="Polar residues" evidence="1">
    <location>
        <begin position="97"/>
        <end position="106"/>
    </location>
</feature>
<feature type="compositionally biased region" description="Polar residues" evidence="1">
    <location>
        <begin position="224"/>
        <end position="236"/>
    </location>
</feature>
<dbReference type="Pfam" id="PF03004">
    <property type="entry name" value="Transposase_24"/>
    <property type="match status" value="1"/>
</dbReference>
<accession>A0AAV0YJG0</accession>
<evidence type="ECO:0008006" key="4">
    <source>
        <dbReference type="Google" id="ProtNLM"/>
    </source>
</evidence>
<feature type="region of interest" description="Disordered" evidence="1">
    <location>
        <begin position="70"/>
        <end position="245"/>
    </location>
</feature>
<feature type="compositionally biased region" description="Polar residues" evidence="1">
    <location>
        <begin position="134"/>
        <end position="150"/>
    </location>
</feature>
<feature type="region of interest" description="Disordered" evidence="1">
    <location>
        <begin position="573"/>
        <end position="617"/>
    </location>
</feature>
<dbReference type="EMBL" id="OX451736">
    <property type="protein sequence ID" value="CAI8585709.1"/>
    <property type="molecule type" value="Genomic_DNA"/>
</dbReference>
<dbReference type="InterPro" id="IPR004252">
    <property type="entry name" value="Probable_transposase_24"/>
</dbReference>
<name>A0AAV0YJG0_VICFA</name>
<feature type="region of interest" description="Disordered" evidence="1">
    <location>
        <begin position="1"/>
        <end position="36"/>
    </location>
</feature>
<feature type="compositionally biased region" description="Basic and acidic residues" evidence="1">
    <location>
        <begin position="1"/>
        <end position="10"/>
    </location>
</feature>
<evidence type="ECO:0000313" key="2">
    <source>
        <dbReference type="EMBL" id="CAI8585709.1"/>
    </source>
</evidence>
<feature type="compositionally biased region" description="Polar residues" evidence="1">
    <location>
        <begin position="163"/>
        <end position="192"/>
    </location>
</feature>
<protein>
    <recommendedName>
        <fullName evidence="4">Transposase, Ptta/En/Spm, plant</fullName>
    </recommendedName>
</protein>
<organism evidence="2 3">
    <name type="scientific">Vicia faba</name>
    <name type="common">Broad bean</name>
    <name type="synonym">Faba vulgaris</name>
    <dbReference type="NCBI Taxonomy" id="3906"/>
    <lineage>
        <taxon>Eukaryota</taxon>
        <taxon>Viridiplantae</taxon>
        <taxon>Streptophyta</taxon>
        <taxon>Embryophyta</taxon>
        <taxon>Tracheophyta</taxon>
        <taxon>Spermatophyta</taxon>
        <taxon>Magnoliopsida</taxon>
        <taxon>eudicotyledons</taxon>
        <taxon>Gunneridae</taxon>
        <taxon>Pentapetalae</taxon>
        <taxon>rosids</taxon>
        <taxon>fabids</taxon>
        <taxon>Fabales</taxon>
        <taxon>Fabaceae</taxon>
        <taxon>Papilionoideae</taxon>
        <taxon>50 kb inversion clade</taxon>
        <taxon>NPAAA clade</taxon>
        <taxon>Hologalegina</taxon>
        <taxon>IRL clade</taxon>
        <taxon>Fabeae</taxon>
        <taxon>Vicia</taxon>
    </lineage>
</organism>
<proteinExistence type="predicted"/>
<keyword evidence="3" id="KW-1185">Reference proteome</keyword>
<gene>
    <name evidence="2" type="ORF">VFH_I220080</name>
</gene>
<reference evidence="2 3" key="1">
    <citation type="submission" date="2023-01" db="EMBL/GenBank/DDBJ databases">
        <authorList>
            <person name="Kreplak J."/>
        </authorList>
    </citation>
    <scope>NUCLEOTIDE SEQUENCE [LARGE SCALE GENOMIC DNA]</scope>
</reference>
<feature type="compositionally biased region" description="Low complexity" evidence="1">
    <location>
        <begin position="196"/>
        <end position="211"/>
    </location>
</feature>
<sequence>MAPKNKDTGKKSQRPRVVTCESPHSAMCPPPQSQVDHMSLASTQGFVPLLSSHTFPSGVPASFVPPGGPGFLYPQTQMPSSFQHAAGSSFPFPPTQMPSSFQQAGGSSVPFPHTQMPSSFQHAGGSSFPFAPTQVPSSFQQTGVPSSFQQTGGGPSFPFIQTGVPSSFQQTGGPTQMYSSFQQAGGSSTPHSTHIGGPSSPRPAQAAGSRAPRPRRTGGSRTPHPTQAAGSSTPRPTQAGGDADVVADDIDGADIRERSDDPSEIHVIDGRFWIWPEGSNFAPSRTAAKVINYIIQQMYKSSWKNFGEVTNKEEWFKKFKEKCVWDPLNEKIMEKIYYSRTSRRFSDIMRRVRENYELHGIRPNWIGVEVFGELRTYWSSPEFKAKSENFKKMRASEKGGCVNTVGSISTAEHVRRMTKEMGRPPLMIELITRTRTKKSGGFVDDRTQKAFDDYQTLLANFLEHNPQYRPAEGEPLNGDVDFYIWNEVVNGKGPNGCFFAGGNLAAGLRVGDRNLFQRLRDGEGGSRQPNLTQVQLETVRQLAASEVRREMEAQMTTMRQEQERQLEIMRKRQSDMEEQMRQFMQGGRNQNVPDHTQPDDDGLDDFDLDNFPGEDAP</sequence>
<dbReference type="AlphaFoldDB" id="A0AAV0YJG0"/>
<evidence type="ECO:0000313" key="3">
    <source>
        <dbReference type="Proteomes" id="UP001157006"/>
    </source>
</evidence>
<feature type="compositionally biased region" description="Polar residues" evidence="1">
    <location>
        <begin position="74"/>
        <end position="83"/>
    </location>
</feature>
<feature type="compositionally biased region" description="Acidic residues" evidence="1">
    <location>
        <begin position="599"/>
        <end position="608"/>
    </location>
</feature>